<evidence type="ECO:0008006" key="3">
    <source>
        <dbReference type="Google" id="ProtNLM"/>
    </source>
</evidence>
<accession>A0AA38NYH4</accession>
<protein>
    <recommendedName>
        <fullName evidence="3">UvrD-like helicase C-terminal domain-containing protein</fullName>
    </recommendedName>
</protein>
<dbReference type="SUPFAM" id="SSF52540">
    <property type="entry name" value="P-loop containing nucleoside triphosphate hydrolases"/>
    <property type="match status" value="1"/>
</dbReference>
<dbReference type="Proteomes" id="UP001163846">
    <property type="component" value="Unassembled WGS sequence"/>
</dbReference>
<keyword evidence="2" id="KW-1185">Reference proteome</keyword>
<evidence type="ECO:0000313" key="2">
    <source>
        <dbReference type="Proteomes" id="UP001163846"/>
    </source>
</evidence>
<dbReference type="InterPro" id="IPR027417">
    <property type="entry name" value="P-loop_NTPase"/>
</dbReference>
<proteinExistence type="predicted"/>
<feature type="non-terminal residue" evidence="1">
    <location>
        <position position="69"/>
    </location>
</feature>
<sequence length="69" mass="7870">MTAHKAQGATYEHAILDLESCSGTEKPYVMVSRVKSLDGLVILRPFARSKIMCRQSQDVRTELQRLEYL</sequence>
<evidence type="ECO:0000313" key="1">
    <source>
        <dbReference type="EMBL" id="KAJ3832798.1"/>
    </source>
</evidence>
<organism evidence="1 2">
    <name type="scientific">Lentinula raphanica</name>
    <dbReference type="NCBI Taxonomy" id="153919"/>
    <lineage>
        <taxon>Eukaryota</taxon>
        <taxon>Fungi</taxon>
        <taxon>Dikarya</taxon>
        <taxon>Basidiomycota</taxon>
        <taxon>Agaricomycotina</taxon>
        <taxon>Agaricomycetes</taxon>
        <taxon>Agaricomycetidae</taxon>
        <taxon>Agaricales</taxon>
        <taxon>Marasmiineae</taxon>
        <taxon>Omphalotaceae</taxon>
        <taxon>Lentinula</taxon>
    </lineage>
</organism>
<reference evidence="1" key="1">
    <citation type="submission" date="2022-08" db="EMBL/GenBank/DDBJ databases">
        <authorList>
            <consortium name="DOE Joint Genome Institute"/>
            <person name="Min B."/>
            <person name="Riley R."/>
            <person name="Sierra-Patev S."/>
            <person name="Naranjo-Ortiz M."/>
            <person name="Looney B."/>
            <person name="Konkel Z."/>
            <person name="Slot J.C."/>
            <person name="Sakamoto Y."/>
            <person name="Steenwyk J.L."/>
            <person name="Rokas A."/>
            <person name="Carro J."/>
            <person name="Camarero S."/>
            <person name="Ferreira P."/>
            <person name="Molpeceres G."/>
            <person name="Ruiz-Duenas F.J."/>
            <person name="Serrano A."/>
            <person name="Henrissat B."/>
            <person name="Drula E."/>
            <person name="Hughes K.W."/>
            <person name="Mata J.L."/>
            <person name="Ishikawa N.K."/>
            <person name="Vargas-Isla R."/>
            <person name="Ushijima S."/>
            <person name="Smith C.A."/>
            <person name="Ahrendt S."/>
            <person name="Andreopoulos W."/>
            <person name="He G."/>
            <person name="Labutti K."/>
            <person name="Lipzen A."/>
            <person name="Ng V."/>
            <person name="Sandor L."/>
            <person name="Barry K."/>
            <person name="Martinez A.T."/>
            <person name="Xiao Y."/>
            <person name="Gibbons J.G."/>
            <person name="Terashima K."/>
            <person name="Hibbett D.S."/>
            <person name="Grigoriev I.V."/>
        </authorList>
    </citation>
    <scope>NUCLEOTIDE SEQUENCE</scope>
    <source>
        <strain evidence="1">TFB9207</strain>
    </source>
</reference>
<dbReference type="AlphaFoldDB" id="A0AA38NYH4"/>
<dbReference type="EMBL" id="MU806850">
    <property type="protein sequence ID" value="KAJ3832798.1"/>
    <property type="molecule type" value="Genomic_DNA"/>
</dbReference>
<name>A0AA38NYH4_9AGAR</name>
<comment type="caution">
    <text evidence="1">The sequence shown here is derived from an EMBL/GenBank/DDBJ whole genome shotgun (WGS) entry which is preliminary data.</text>
</comment>
<gene>
    <name evidence="1" type="ORF">F5878DRAFT_514083</name>
</gene>